<feature type="region of interest" description="Disordered" evidence="1">
    <location>
        <begin position="95"/>
        <end position="116"/>
    </location>
</feature>
<feature type="transmembrane region" description="Helical" evidence="2">
    <location>
        <begin position="33"/>
        <end position="53"/>
    </location>
</feature>
<dbReference type="Pfam" id="PF11755">
    <property type="entry name" value="DUF3311"/>
    <property type="match status" value="1"/>
</dbReference>
<proteinExistence type="predicted"/>
<sequence>MAEDAVEPAPPQGSATGSVEQTDPRWRPSPTKVVAGLVLLAGIVLPLLVGTYASVEPRILGFPFFYAYQLIWVFLAAGCCAIAFLLLRAEQRRFEARSRDGGTAGTPGQDASEEHR</sequence>
<keyword evidence="2" id="KW-1133">Transmembrane helix</keyword>
<dbReference type="EMBL" id="JACGWT010000005">
    <property type="protein sequence ID" value="MBA8795589.1"/>
    <property type="molecule type" value="Genomic_DNA"/>
</dbReference>
<dbReference type="AlphaFoldDB" id="A0A7W3IUN0"/>
<dbReference type="RefSeq" id="WP_182561193.1">
    <property type="nucleotide sequence ID" value="NZ_JACGWT010000005.1"/>
</dbReference>
<feature type="transmembrane region" description="Helical" evidence="2">
    <location>
        <begin position="65"/>
        <end position="87"/>
    </location>
</feature>
<gene>
    <name evidence="3" type="ORF">FHX74_003225</name>
</gene>
<comment type="caution">
    <text evidence="3">The sequence shown here is derived from an EMBL/GenBank/DDBJ whole genome shotgun (WGS) entry which is preliminary data.</text>
</comment>
<protein>
    <submittedName>
        <fullName evidence="3">Uncharacterized protein</fullName>
    </submittedName>
</protein>
<name>A0A7W3IUN0_9ACTN</name>
<evidence type="ECO:0000313" key="3">
    <source>
        <dbReference type="EMBL" id="MBA8795589.1"/>
    </source>
</evidence>
<feature type="region of interest" description="Disordered" evidence="1">
    <location>
        <begin position="1"/>
        <end position="27"/>
    </location>
</feature>
<evidence type="ECO:0000313" key="4">
    <source>
        <dbReference type="Proteomes" id="UP000523079"/>
    </source>
</evidence>
<accession>A0A7W3IUN0</accession>
<evidence type="ECO:0000256" key="2">
    <source>
        <dbReference type="SAM" id="Phobius"/>
    </source>
</evidence>
<dbReference type="InterPro" id="IPR021741">
    <property type="entry name" value="DUF3311"/>
</dbReference>
<keyword evidence="2" id="KW-0472">Membrane</keyword>
<organism evidence="3 4">
    <name type="scientific">Microlunatus kandeliicorticis</name>
    <dbReference type="NCBI Taxonomy" id="1759536"/>
    <lineage>
        <taxon>Bacteria</taxon>
        <taxon>Bacillati</taxon>
        <taxon>Actinomycetota</taxon>
        <taxon>Actinomycetes</taxon>
        <taxon>Propionibacteriales</taxon>
        <taxon>Propionibacteriaceae</taxon>
        <taxon>Microlunatus</taxon>
    </lineage>
</organism>
<keyword evidence="4" id="KW-1185">Reference proteome</keyword>
<dbReference type="Proteomes" id="UP000523079">
    <property type="component" value="Unassembled WGS sequence"/>
</dbReference>
<evidence type="ECO:0000256" key="1">
    <source>
        <dbReference type="SAM" id="MobiDB-lite"/>
    </source>
</evidence>
<reference evidence="3 4" key="1">
    <citation type="submission" date="2020-07" db="EMBL/GenBank/DDBJ databases">
        <title>Sequencing the genomes of 1000 actinobacteria strains.</title>
        <authorList>
            <person name="Klenk H.-P."/>
        </authorList>
    </citation>
    <scope>NUCLEOTIDE SEQUENCE [LARGE SCALE GENOMIC DNA]</scope>
    <source>
        <strain evidence="3 4">DSM 100723</strain>
    </source>
</reference>
<keyword evidence="2" id="KW-0812">Transmembrane</keyword>